<dbReference type="SUPFAM" id="SSF46785">
    <property type="entry name" value="Winged helix' DNA-binding domain"/>
    <property type="match status" value="1"/>
</dbReference>
<dbReference type="CDD" id="cd00090">
    <property type="entry name" value="HTH_ARSR"/>
    <property type="match status" value="1"/>
</dbReference>
<dbReference type="Gene3D" id="1.10.10.10">
    <property type="entry name" value="Winged helix-like DNA-binding domain superfamily/Winged helix DNA-binding domain"/>
    <property type="match status" value="1"/>
</dbReference>
<dbReference type="Proteomes" id="UP001139207">
    <property type="component" value="Unassembled WGS sequence"/>
</dbReference>
<sequence>MATASALLHPVRLRIVQVLRDGDELTTHQIRELLGDVPVATLYRHVAALVDADVIQIADERPVRGTTEKIYRIAPTLANPTAEELAALTPDDLLTLFTVFTSGTIRDMDAYLQAGPPDLVEDRVNFAQADFWASDDEIDVFLGTVTDALLQLRQNPPRADRRPRRLTTILMPRDVPGEETP</sequence>
<organism evidence="2 3">
    <name type="scientific">Corynebacterium kalidii</name>
    <dbReference type="NCBI Taxonomy" id="2931982"/>
    <lineage>
        <taxon>Bacteria</taxon>
        <taxon>Bacillati</taxon>
        <taxon>Actinomycetota</taxon>
        <taxon>Actinomycetes</taxon>
        <taxon>Mycobacteriales</taxon>
        <taxon>Corynebacteriaceae</taxon>
        <taxon>Corynebacterium</taxon>
    </lineage>
</organism>
<gene>
    <name evidence="2" type="ORF">MUN33_05755</name>
</gene>
<evidence type="ECO:0000313" key="2">
    <source>
        <dbReference type="EMBL" id="MCJ7858224.1"/>
    </source>
</evidence>
<reference evidence="2" key="1">
    <citation type="submission" date="2022-04" db="EMBL/GenBank/DDBJ databases">
        <title>Corynebacterium kalidii LD5P10.</title>
        <authorList>
            <person name="Sun J.Q."/>
        </authorList>
    </citation>
    <scope>NUCLEOTIDE SEQUENCE</scope>
    <source>
        <strain evidence="2">LD5P10</strain>
    </source>
</reference>
<dbReference type="InterPro" id="IPR036388">
    <property type="entry name" value="WH-like_DNA-bd_sf"/>
</dbReference>
<dbReference type="AlphaFoldDB" id="A0A9X2B1N0"/>
<dbReference type="EMBL" id="JALIEA010000011">
    <property type="protein sequence ID" value="MCJ7858224.1"/>
    <property type="molecule type" value="Genomic_DNA"/>
</dbReference>
<dbReference type="Gene3D" id="6.10.140.2180">
    <property type="match status" value="1"/>
</dbReference>
<evidence type="ECO:0000313" key="3">
    <source>
        <dbReference type="Proteomes" id="UP001139207"/>
    </source>
</evidence>
<dbReference type="GO" id="GO:0003700">
    <property type="term" value="F:DNA-binding transcription factor activity"/>
    <property type="evidence" value="ECO:0007669"/>
    <property type="project" value="InterPro"/>
</dbReference>
<proteinExistence type="predicted"/>
<dbReference type="InterPro" id="IPR001845">
    <property type="entry name" value="HTH_ArsR_DNA-bd_dom"/>
</dbReference>
<keyword evidence="3" id="KW-1185">Reference proteome</keyword>
<protein>
    <submittedName>
        <fullName evidence="2">Helix-turn-helix domain-containing protein</fullName>
    </submittedName>
</protein>
<name>A0A9X2B1N0_9CORY</name>
<accession>A0A9X2B1N0</accession>
<dbReference type="InterPro" id="IPR011991">
    <property type="entry name" value="ArsR-like_HTH"/>
</dbReference>
<dbReference type="RefSeq" id="WP_244803923.1">
    <property type="nucleotide sequence ID" value="NZ_JALIEA010000011.1"/>
</dbReference>
<dbReference type="InterPro" id="IPR036390">
    <property type="entry name" value="WH_DNA-bd_sf"/>
</dbReference>
<evidence type="ECO:0000259" key="1">
    <source>
        <dbReference type="SMART" id="SM00418"/>
    </source>
</evidence>
<comment type="caution">
    <text evidence="2">The sequence shown here is derived from an EMBL/GenBank/DDBJ whole genome shotgun (WGS) entry which is preliminary data.</text>
</comment>
<dbReference type="SMART" id="SM00418">
    <property type="entry name" value="HTH_ARSR"/>
    <property type="match status" value="1"/>
</dbReference>
<dbReference type="Pfam" id="PF12840">
    <property type="entry name" value="HTH_20"/>
    <property type="match status" value="1"/>
</dbReference>
<feature type="domain" description="HTH arsR-type" evidence="1">
    <location>
        <begin position="2"/>
        <end position="86"/>
    </location>
</feature>